<dbReference type="OrthoDB" id="6006057at2"/>
<evidence type="ECO:0000256" key="1">
    <source>
        <dbReference type="SAM" id="MobiDB-lite"/>
    </source>
</evidence>
<dbReference type="KEGG" id="lez:GLE_4409"/>
<organism evidence="3 4">
    <name type="scientific">Lysobacter enzymogenes</name>
    <dbReference type="NCBI Taxonomy" id="69"/>
    <lineage>
        <taxon>Bacteria</taxon>
        <taxon>Pseudomonadati</taxon>
        <taxon>Pseudomonadota</taxon>
        <taxon>Gammaproteobacteria</taxon>
        <taxon>Lysobacterales</taxon>
        <taxon>Lysobacteraceae</taxon>
        <taxon>Lysobacter</taxon>
    </lineage>
</organism>
<dbReference type="Proteomes" id="UP000061569">
    <property type="component" value="Chromosome"/>
</dbReference>
<reference evidence="3 4" key="1">
    <citation type="submission" date="2015-11" db="EMBL/GenBank/DDBJ databases">
        <title>Genome sequences of Lysobacter enzymogenes strain C3 and Lysobacter antibioticus ATCC 29479.</title>
        <authorList>
            <person name="Kobayashi D.Y."/>
        </authorList>
    </citation>
    <scope>NUCLEOTIDE SEQUENCE [LARGE SCALE GENOMIC DNA]</scope>
    <source>
        <strain evidence="3 4">C3</strain>
    </source>
</reference>
<accession>A0A0S2DM23</accession>
<dbReference type="InterPro" id="IPR046519">
    <property type="entry name" value="X-Tfes_XVIPCD"/>
</dbReference>
<evidence type="ECO:0000259" key="2">
    <source>
        <dbReference type="Pfam" id="PF20410"/>
    </source>
</evidence>
<sequence length="359" mass="39350">MQSNYERNAEYLRGHPGFAELPTRFRELVLKSPHASSDFASFYANGGKIVGDPSEALASYRSEPQREIRINQAQLEFAKTPGGAHLVDGMFSTIAHEIGHDKDRSASFPRGTADEYVRFRSEKEAKAIFNAFPIFDDLAKNEPSFKPVWKDLGYSPMGLAWPPLYNHWRKGALDEPSVVSEMAKSVADFPYTRRDGLSDQSGDGQLTQRDLYLRDYQRLLQKSDEQPTDSLSQRPLSSPLPEGLENKVRRALDQGGVAMSDNEVGNLTASLAAQSALSGLKAVDHVVVGMPINASGDCNVFAIQGELNSPGGHRVHVDLAEAAATPAQDSCRTLAAVESQQVSQSPQQDEVQRSSLMRG</sequence>
<dbReference type="PATRIC" id="fig|69.6.peg.4348"/>
<gene>
    <name evidence="3" type="ORF">GLE_4409</name>
</gene>
<dbReference type="Pfam" id="PF20410">
    <property type="entry name" value="X-Tfes_XVIPCD"/>
    <property type="match status" value="1"/>
</dbReference>
<proteinExistence type="predicted"/>
<feature type="domain" description="X-Tfes XVIPCD" evidence="2">
    <location>
        <begin position="251"/>
        <end position="335"/>
    </location>
</feature>
<evidence type="ECO:0000313" key="3">
    <source>
        <dbReference type="EMBL" id="ALN59750.1"/>
    </source>
</evidence>
<feature type="compositionally biased region" description="Low complexity" evidence="1">
    <location>
        <begin position="230"/>
        <end position="241"/>
    </location>
</feature>
<protein>
    <recommendedName>
        <fullName evidence="2">X-Tfes XVIPCD domain-containing protein</fullName>
    </recommendedName>
</protein>
<feature type="compositionally biased region" description="Low complexity" evidence="1">
    <location>
        <begin position="337"/>
        <end position="349"/>
    </location>
</feature>
<evidence type="ECO:0000313" key="4">
    <source>
        <dbReference type="Proteomes" id="UP000061569"/>
    </source>
</evidence>
<dbReference type="AlphaFoldDB" id="A0A0S2DM23"/>
<name>A0A0S2DM23_LYSEN</name>
<feature type="region of interest" description="Disordered" evidence="1">
    <location>
        <begin position="335"/>
        <end position="359"/>
    </location>
</feature>
<feature type="region of interest" description="Disordered" evidence="1">
    <location>
        <begin position="222"/>
        <end position="244"/>
    </location>
</feature>
<dbReference type="EMBL" id="CP013140">
    <property type="protein sequence ID" value="ALN59750.1"/>
    <property type="molecule type" value="Genomic_DNA"/>
</dbReference>